<dbReference type="InterPro" id="IPR029044">
    <property type="entry name" value="Nucleotide-diphossugar_trans"/>
</dbReference>
<name>A0A6M8SQI4_9NEIS</name>
<evidence type="ECO:0000313" key="2">
    <source>
        <dbReference type="EMBL" id="QKJ65566.1"/>
    </source>
</evidence>
<organism evidence="2 3">
    <name type="scientific">Deefgea piscis</name>
    <dbReference type="NCBI Taxonomy" id="2739061"/>
    <lineage>
        <taxon>Bacteria</taxon>
        <taxon>Pseudomonadati</taxon>
        <taxon>Pseudomonadota</taxon>
        <taxon>Betaproteobacteria</taxon>
        <taxon>Neisseriales</taxon>
        <taxon>Chitinibacteraceae</taxon>
        <taxon>Deefgea</taxon>
    </lineage>
</organism>
<dbReference type="EMBL" id="CP054143">
    <property type="protein sequence ID" value="QKJ65566.1"/>
    <property type="molecule type" value="Genomic_DNA"/>
</dbReference>
<dbReference type="AlphaFoldDB" id="A0A6M8SQI4"/>
<accession>A0A6M8SQI4</accession>
<dbReference type="PANTHER" id="PTHR22916">
    <property type="entry name" value="GLYCOSYLTRANSFERASE"/>
    <property type="match status" value="1"/>
</dbReference>
<evidence type="ECO:0000259" key="1">
    <source>
        <dbReference type="Pfam" id="PF00535"/>
    </source>
</evidence>
<dbReference type="Pfam" id="PF00535">
    <property type="entry name" value="Glycos_transf_2"/>
    <property type="match status" value="1"/>
</dbReference>
<dbReference type="GO" id="GO:0016758">
    <property type="term" value="F:hexosyltransferase activity"/>
    <property type="evidence" value="ECO:0007669"/>
    <property type="project" value="UniProtKB-ARBA"/>
</dbReference>
<keyword evidence="2" id="KW-0808">Transferase</keyword>
<gene>
    <name evidence="2" type="ORF">HQN60_01770</name>
</gene>
<dbReference type="KEGG" id="dee:HQN60_01770"/>
<reference evidence="2 3" key="1">
    <citation type="submission" date="2020-05" db="EMBL/GenBank/DDBJ databases">
        <title>Complete genome sequence of Deefgea sp. D17.</title>
        <authorList>
            <person name="Bae J.-W."/>
            <person name="Han J.E."/>
        </authorList>
    </citation>
    <scope>NUCLEOTIDE SEQUENCE [LARGE SCALE GENOMIC DNA]</scope>
    <source>
        <strain evidence="2 3">D17</strain>
    </source>
</reference>
<proteinExistence type="predicted"/>
<dbReference type="RefSeq" id="WP_173532076.1">
    <property type="nucleotide sequence ID" value="NZ_CP054143.1"/>
</dbReference>
<evidence type="ECO:0000313" key="3">
    <source>
        <dbReference type="Proteomes" id="UP000504844"/>
    </source>
</evidence>
<keyword evidence="3" id="KW-1185">Reference proteome</keyword>
<sequence>MSSLVSILVPCFNHSSFLIESLESFRIQTYSNLELHIIDDGSTDDSSVLIRSWVNKNSTRFVKCTFEKTVNKGVVNTLNSLLEKSDGQFIVICASDDILTPDSVAVRLAKFDEDDSVDVVFGRADVINNEGVSYFDDAAKILYKANVENFKSTKLISELFYRWSLPGPVSMYRKSSLLFVGSFDSKYQVEDRSLFLRMVMQHSKYLYVDQCVASYRRHDGAYTVNPQSRRRVQLDIAQCHVDYANQFSGLRYLYLKSFVLDVLVLKYSNYVSMFMLLGIKGLRKLIVLLCLFFYSYI</sequence>
<dbReference type="InterPro" id="IPR001173">
    <property type="entry name" value="Glyco_trans_2-like"/>
</dbReference>
<protein>
    <submittedName>
        <fullName evidence="2">Glycosyltransferase</fullName>
    </submittedName>
</protein>
<feature type="domain" description="Glycosyltransferase 2-like" evidence="1">
    <location>
        <begin position="6"/>
        <end position="145"/>
    </location>
</feature>
<dbReference type="SUPFAM" id="SSF53448">
    <property type="entry name" value="Nucleotide-diphospho-sugar transferases"/>
    <property type="match status" value="1"/>
</dbReference>
<dbReference type="Gene3D" id="3.90.550.10">
    <property type="entry name" value="Spore Coat Polysaccharide Biosynthesis Protein SpsA, Chain A"/>
    <property type="match status" value="1"/>
</dbReference>
<dbReference type="Proteomes" id="UP000504844">
    <property type="component" value="Chromosome"/>
</dbReference>
<dbReference type="PANTHER" id="PTHR22916:SF3">
    <property type="entry name" value="UDP-GLCNAC:BETAGAL BETA-1,3-N-ACETYLGLUCOSAMINYLTRANSFERASE-LIKE PROTEIN 1"/>
    <property type="match status" value="1"/>
</dbReference>